<proteinExistence type="predicted"/>
<name>A0AA95SB49_9BACI</name>
<feature type="transmembrane region" description="Helical" evidence="1">
    <location>
        <begin position="41"/>
        <end position="58"/>
    </location>
</feature>
<keyword evidence="1" id="KW-0472">Membrane</keyword>
<keyword evidence="1" id="KW-1133">Transmembrane helix</keyword>
<dbReference type="Proteomes" id="UP001178288">
    <property type="component" value="Chromosome"/>
</dbReference>
<reference evidence="2" key="1">
    <citation type="submission" date="2023-05" db="EMBL/GenBank/DDBJ databases">
        <title>Comparative genomics of Bacillaceae isolates and their secondary metabolite potential.</title>
        <authorList>
            <person name="Song L."/>
            <person name="Nielsen L.J."/>
            <person name="Mohite O."/>
            <person name="Xu X."/>
            <person name="Weber T."/>
            <person name="Kovacs A.T."/>
        </authorList>
    </citation>
    <scope>NUCLEOTIDE SEQUENCE</scope>
    <source>
        <strain evidence="2">XLM17</strain>
    </source>
</reference>
<dbReference type="KEGG" id="nnv:QNH39_01060"/>
<feature type="transmembrane region" description="Helical" evidence="1">
    <location>
        <begin position="142"/>
        <end position="159"/>
    </location>
</feature>
<evidence type="ECO:0000313" key="2">
    <source>
        <dbReference type="EMBL" id="WHY86517.1"/>
    </source>
</evidence>
<dbReference type="EMBL" id="CP126114">
    <property type="protein sequence ID" value="WHY86517.1"/>
    <property type="molecule type" value="Genomic_DNA"/>
</dbReference>
<sequence>MILKKILYASFLSLMYYMTVRLFVIYGLMSEFTLLGESYQAVFAFYLTYFAYISVYYSEKINSMSLIRYKAYTRAINKITTGLMKDNLIFTTIYTIIILFILTLNQKGVSIFYTLKFYILINVCLLLVCLLLVALHLLFNSNIAFIGAVLYFLIMSLFVSVDGTANVYSPIYLYLAPIGSIVEMGILLGFIGLYIVIILVSFQAVKKVRKLT</sequence>
<keyword evidence="3" id="KW-1185">Reference proteome</keyword>
<feature type="transmembrane region" description="Helical" evidence="1">
    <location>
        <begin position="171"/>
        <end position="202"/>
    </location>
</feature>
<dbReference type="RefSeq" id="WP_066094841.1">
    <property type="nucleotide sequence ID" value="NZ_CP126114.1"/>
</dbReference>
<organism evidence="2 3">
    <name type="scientific">Neobacillus novalis</name>
    <dbReference type="NCBI Taxonomy" id="220687"/>
    <lineage>
        <taxon>Bacteria</taxon>
        <taxon>Bacillati</taxon>
        <taxon>Bacillota</taxon>
        <taxon>Bacilli</taxon>
        <taxon>Bacillales</taxon>
        <taxon>Bacillaceae</taxon>
        <taxon>Neobacillus</taxon>
    </lineage>
</organism>
<keyword evidence="1" id="KW-0812">Transmembrane</keyword>
<feature type="transmembrane region" description="Helical" evidence="1">
    <location>
        <begin position="88"/>
        <end position="105"/>
    </location>
</feature>
<feature type="transmembrane region" description="Helical" evidence="1">
    <location>
        <begin position="7"/>
        <end position="29"/>
    </location>
</feature>
<feature type="transmembrane region" description="Helical" evidence="1">
    <location>
        <begin position="117"/>
        <end position="135"/>
    </location>
</feature>
<protein>
    <submittedName>
        <fullName evidence="2">Uncharacterized protein</fullName>
    </submittedName>
</protein>
<dbReference type="AlphaFoldDB" id="A0AA95SB49"/>
<evidence type="ECO:0000256" key="1">
    <source>
        <dbReference type="SAM" id="Phobius"/>
    </source>
</evidence>
<evidence type="ECO:0000313" key="3">
    <source>
        <dbReference type="Proteomes" id="UP001178288"/>
    </source>
</evidence>
<accession>A0AA95SB49</accession>
<gene>
    <name evidence="2" type="ORF">QNH39_01060</name>
</gene>